<dbReference type="Proteomes" id="UP000836387">
    <property type="component" value="Unassembled WGS sequence"/>
</dbReference>
<reference evidence="1" key="1">
    <citation type="submission" date="2020-04" db="EMBL/GenBank/DDBJ databases">
        <authorList>
            <person name="Broberg M."/>
        </authorList>
    </citation>
    <scope>NUCLEOTIDE SEQUENCE</scope>
</reference>
<reference evidence="1" key="2">
    <citation type="submission" date="2021-10" db="EMBL/GenBank/DDBJ databases">
        <authorList>
            <person name="Piombo E."/>
        </authorList>
    </citation>
    <scope>NUCLEOTIDE SEQUENCE</scope>
</reference>
<comment type="caution">
    <text evidence="1">The sequence shown here is derived from an EMBL/GenBank/DDBJ whole genome shotgun (WGS) entry which is preliminary data.</text>
</comment>
<evidence type="ECO:0000313" key="2">
    <source>
        <dbReference type="Proteomes" id="UP000836387"/>
    </source>
</evidence>
<gene>
    <name evidence="1" type="ORF">CRV2_00016364</name>
</gene>
<evidence type="ECO:0000313" key="1">
    <source>
        <dbReference type="EMBL" id="CAG9951525.1"/>
    </source>
</evidence>
<name>A0ACA9UDW1_BIOOC</name>
<sequence>MSVVFLVGYSIGAFLMPVFGKWLLHAGWQILAFVARHGSLHLDDLATCPSITNTSSSIRGEPLSATAHLVWSSTLMVIGIVNGGIGLQLSQASRGLIIAYALIRVIAFAIYTASVMYKEVKLRSEEHQMLASSNISQEFIDYLLVYQ</sequence>
<accession>A0ACA9UDW1</accession>
<protein>
    <submittedName>
        <fullName evidence="1">Uncharacterized protein</fullName>
    </submittedName>
</protein>
<organism evidence="1 2">
    <name type="scientific">Clonostachys rosea f. rosea IK726</name>
    <dbReference type="NCBI Taxonomy" id="1349383"/>
    <lineage>
        <taxon>Eukaryota</taxon>
        <taxon>Fungi</taxon>
        <taxon>Dikarya</taxon>
        <taxon>Ascomycota</taxon>
        <taxon>Pezizomycotina</taxon>
        <taxon>Sordariomycetes</taxon>
        <taxon>Hypocreomycetidae</taxon>
        <taxon>Hypocreales</taxon>
        <taxon>Bionectriaceae</taxon>
        <taxon>Clonostachys</taxon>
    </lineage>
</organism>
<keyword evidence="2" id="KW-1185">Reference proteome</keyword>
<dbReference type="EMBL" id="CADEHS020000345">
    <property type="protein sequence ID" value="CAG9951525.1"/>
    <property type="molecule type" value="Genomic_DNA"/>
</dbReference>
<proteinExistence type="predicted"/>